<dbReference type="AlphaFoldDB" id="A0A4S3KSC5"/>
<evidence type="ECO:0000259" key="9">
    <source>
        <dbReference type="PROSITE" id="PS50111"/>
    </source>
</evidence>
<comment type="subcellular location">
    <subcellularLocation>
        <location evidence="1">Membrane</location>
        <topology evidence="1">Multi-pass membrane protein</topology>
    </subcellularLocation>
</comment>
<dbReference type="SUPFAM" id="SSF58104">
    <property type="entry name" value="Methyl-accepting chemotaxis protein (MCP) signaling domain"/>
    <property type="match status" value="1"/>
</dbReference>
<evidence type="ECO:0000256" key="2">
    <source>
        <dbReference type="ARBA" id="ARBA00022692"/>
    </source>
</evidence>
<dbReference type="Proteomes" id="UP000294599">
    <property type="component" value="Unassembled WGS sequence"/>
</dbReference>
<feature type="domain" description="Methyl-accepting transducer" evidence="9">
    <location>
        <begin position="406"/>
        <end position="642"/>
    </location>
</feature>
<feature type="transmembrane region" description="Helical" evidence="8">
    <location>
        <begin position="16"/>
        <end position="36"/>
    </location>
</feature>
<keyword evidence="12" id="KW-1185">Reference proteome</keyword>
<comment type="similarity">
    <text evidence="6">Belongs to the methyl-accepting chemotaxis (MCP) protein family.</text>
</comment>
<name>A0A4S3KSC5_9GAMM</name>
<dbReference type="GO" id="GO:0007165">
    <property type="term" value="P:signal transduction"/>
    <property type="evidence" value="ECO:0007669"/>
    <property type="project" value="UniProtKB-KW"/>
</dbReference>
<dbReference type="GO" id="GO:0016020">
    <property type="term" value="C:membrane"/>
    <property type="evidence" value="ECO:0007669"/>
    <property type="project" value="UniProtKB-SubCell"/>
</dbReference>
<reference evidence="11 12" key="1">
    <citation type="submission" date="2019-03" db="EMBL/GenBank/DDBJ databases">
        <title>Genomic Encyclopedia of Type Strains, Phase IV (KMG-IV): sequencing the most valuable type-strain genomes for metagenomic binning, comparative biology and taxonomic classification.</title>
        <authorList>
            <person name="Goeker M."/>
        </authorList>
    </citation>
    <scope>NUCLEOTIDE SEQUENCE [LARGE SCALE GENOMIC DNA]</scope>
    <source>
        <strain evidence="11 12">DSM 21944</strain>
    </source>
</reference>
<evidence type="ECO:0000256" key="7">
    <source>
        <dbReference type="PROSITE-ProRule" id="PRU00284"/>
    </source>
</evidence>
<keyword evidence="4 8" id="KW-0472">Membrane</keyword>
<dbReference type="Gene3D" id="1.10.287.950">
    <property type="entry name" value="Methyl-accepting chemotaxis protein"/>
    <property type="match status" value="1"/>
</dbReference>
<dbReference type="PANTHER" id="PTHR32089">
    <property type="entry name" value="METHYL-ACCEPTING CHEMOTAXIS PROTEIN MCPB"/>
    <property type="match status" value="1"/>
</dbReference>
<evidence type="ECO:0000259" key="10">
    <source>
        <dbReference type="PROSITE" id="PS50885"/>
    </source>
</evidence>
<evidence type="ECO:0000256" key="1">
    <source>
        <dbReference type="ARBA" id="ARBA00004141"/>
    </source>
</evidence>
<keyword evidence="5 7" id="KW-0807">Transducer</keyword>
<dbReference type="EMBL" id="SMAF01000002">
    <property type="protein sequence ID" value="TCT00640.1"/>
    <property type="molecule type" value="Genomic_DNA"/>
</dbReference>
<comment type="caution">
    <text evidence="11">The sequence shown here is derived from an EMBL/GenBank/DDBJ whole genome shotgun (WGS) entry which is preliminary data.</text>
</comment>
<dbReference type="RefSeq" id="WP_123520991.1">
    <property type="nucleotide sequence ID" value="NZ_JBHLWF010000013.1"/>
</dbReference>
<dbReference type="PANTHER" id="PTHR32089:SF119">
    <property type="entry name" value="METHYL-ACCEPTING CHEMOTAXIS PROTEIN CTPL"/>
    <property type="match status" value="1"/>
</dbReference>
<dbReference type="FunFam" id="1.10.287.950:FF:000001">
    <property type="entry name" value="Methyl-accepting chemotaxis sensory transducer"/>
    <property type="match status" value="1"/>
</dbReference>
<evidence type="ECO:0000256" key="6">
    <source>
        <dbReference type="ARBA" id="ARBA00029447"/>
    </source>
</evidence>
<sequence>MASTTARTPGSGSRGFNFWLILLIASLGIFVANFFLGQQLTATVSEATANASRLQVTALRVAGYADRAARGNDVAFEELSRALETGGNILGELDAVKGSGDGQVLQSQETLAAAWGALNNAARQVLDRRQPVIDATQAAQALQERLPRVQALMDDVVRALTERGASASQVFVASRQLLLADRMLRRVGDVQNASSGVDAAAEGIVRDGGLFGQVLDALLEGNAELGIRVVDVASARQALTEVALIWNELDSTFQGLAATRGEGEAMRTNASEVASARAAAERARLESESMLLAGNQHGRVWEESAARRVFPNLWWGLASGFLAILSLLALVLAQWANERRRYNETAETNQRNQESILRLLDEMGSLADGDLTVQATVTEDITGAIADSMNYTVEQLRSLVGTLTNTSVQVAESSQETMETAARLAQSAEQQAREVGAATQSVTDMAQSIAAVSENAARSADVAQRSVSIASEGAQVVRETIAGMDAIREQIQETSKRIKRLGESSQEIGAIVELINDISEQTNILALNAAIQAASAGEAGRGFAVVADEVQRLAERAGNATRRIETLVQTIQSDTNEAVGSMEQTTAGVVSGARLAENAGRALSQIESVSQELAQLIAGISEASQQQSRGASEIAGTMDAIRGFTGDTATGAASTARSVGKLAELAAELRRSVADFKLPSNVTDTYDETHSGVEGIVLSDDQYDNIA</sequence>
<dbReference type="PROSITE" id="PS50885">
    <property type="entry name" value="HAMP"/>
    <property type="match status" value="1"/>
</dbReference>
<dbReference type="PROSITE" id="PS50111">
    <property type="entry name" value="CHEMOTAXIS_TRANSDUC_2"/>
    <property type="match status" value="1"/>
</dbReference>
<dbReference type="InterPro" id="IPR003660">
    <property type="entry name" value="HAMP_dom"/>
</dbReference>
<keyword evidence="3 8" id="KW-1133">Transmembrane helix</keyword>
<accession>A0A4S3KSC5</accession>
<evidence type="ECO:0000256" key="8">
    <source>
        <dbReference type="SAM" id="Phobius"/>
    </source>
</evidence>
<evidence type="ECO:0000313" key="11">
    <source>
        <dbReference type="EMBL" id="TCT00640.1"/>
    </source>
</evidence>
<feature type="domain" description="HAMP" evidence="10">
    <location>
        <begin position="350"/>
        <end position="401"/>
    </location>
</feature>
<evidence type="ECO:0000256" key="4">
    <source>
        <dbReference type="ARBA" id="ARBA00023136"/>
    </source>
</evidence>
<protein>
    <submittedName>
        <fullName evidence="11">Twitching motility protein PilJ</fullName>
    </submittedName>
</protein>
<organism evidence="11 12">
    <name type="scientific">Pseudofulvimonas gallinarii</name>
    <dbReference type="NCBI Taxonomy" id="634155"/>
    <lineage>
        <taxon>Bacteria</taxon>
        <taxon>Pseudomonadati</taxon>
        <taxon>Pseudomonadota</taxon>
        <taxon>Gammaproteobacteria</taxon>
        <taxon>Lysobacterales</taxon>
        <taxon>Rhodanobacteraceae</taxon>
        <taxon>Pseudofulvimonas</taxon>
    </lineage>
</organism>
<dbReference type="OrthoDB" id="9177152at2"/>
<keyword evidence="2 8" id="KW-0812">Transmembrane</keyword>
<dbReference type="Pfam" id="PF00015">
    <property type="entry name" value="MCPsignal"/>
    <property type="match status" value="1"/>
</dbReference>
<dbReference type="GO" id="GO:0006935">
    <property type="term" value="P:chemotaxis"/>
    <property type="evidence" value="ECO:0007669"/>
    <property type="project" value="UniProtKB-ARBA"/>
</dbReference>
<proteinExistence type="inferred from homology"/>
<dbReference type="CDD" id="cd11386">
    <property type="entry name" value="MCP_signal"/>
    <property type="match status" value="1"/>
</dbReference>
<dbReference type="InterPro" id="IPR004089">
    <property type="entry name" value="MCPsignal_dom"/>
</dbReference>
<feature type="transmembrane region" description="Helical" evidence="8">
    <location>
        <begin position="313"/>
        <end position="333"/>
    </location>
</feature>
<dbReference type="SMART" id="SM00283">
    <property type="entry name" value="MA"/>
    <property type="match status" value="1"/>
</dbReference>
<evidence type="ECO:0000313" key="12">
    <source>
        <dbReference type="Proteomes" id="UP000294599"/>
    </source>
</evidence>
<evidence type="ECO:0000256" key="3">
    <source>
        <dbReference type="ARBA" id="ARBA00022989"/>
    </source>
</evidence>
<gene>
    <name evidence="11" type="ORF">EDC25_1024</name>
</gene>
<evidence type="ECO:0000256" key="5">
    <source>
        <dbReference type="ARBA" id="ARBA00023224"/>
    </source>
</evidence>